<gene>
    <name evidence="1" type="ORF">KPL71_024620</name>
</gene>
<organism evidence="1 2">
    <name type="scientific">Citrus sinensis</name>
    <name type="common">Sweet orange</name>
    <name type="synonym">Citrus aurantium var. sinensis</name>
    <dbReference type="NCBI Taxonomy" id="2711"/>
    <lineage>
        <taxon>Eukaryota</taxon>
        <taxon>Viridiplantae</taxon>
        <taxon>Streptophyta</taxon>
        <taxon>Embryophyta</taxon>
        <taxon>Tracheophyta</taxon>
        <taxon>Spermatophyta</taxon>
        <taxon>Magnoliopsida</taxon>
        <taxon>eudicotyledons</taxon>
        <taxon>Gunneridae</taxon>
        <taxon>Pentapetalae</taxon>
        <taxon>rosids</taxon>
        <taxon>malvids</taxon>
        <taxon>Sapindales</taxon>
        <taxon>Rutaceae</taxon>
        <taxon>Aurantioideae</taxon>
        <taxon>Citrus</taxon>
    </lineage>
</organism>
<reference evidence="2" key="1">
    <citation type="journal article" date="2023" name="Hortic. Res.">
        <title>A chromosome-level phased genome enabling allele-level studies in sweet orange: a case study on citrus Huanglongbing tolerance.</title>
        <authorList>
            <person name="Wu B."/>
            <person name="Yu Q."/>
            <person name="Deng Z."/>
            <person name="Duan Y."/>
            <person name="Luo F."/>
            <person name="Gmitter F. Jr."/>
        </authorList>
    </citation>
    <scope>NUCLEOTIDE SEQUENCE [LARGE SCALE GENOMIC DNA]</scope>
    <source>
        <strain evidence="2">cv. Valencia</strain>
    </source>
</reference>
<keyword evidence="2" id="KW-1185">Reference proteome</keyword>
<name>A0ACB8ITJ1_CITSI</name>
<protein>
    <submittedName>
        <fullName evidence="1">Prolylcarboxypeptidase-like protein</fullName>
    </submittedName>
</protein>
<comment type="caution">
    <text evidence="1">The sequence shown here is derived from an EMBL/GenBank/DDBJ whole genome shotgun (WGS) entry which is preliminary data.</text>
</comment>
<dbReference type="EMBL" id="CM039177">
    <property type="protein sequence ID" value="KAH9700216.1"/>
    <property type="molecule type" value="Genomic_DNA"/>
</dbReference>
<proteinExistence type="predicted"/>
<evidence type="ECO:0000313" key="1">
    <source>
        <dbReference type="EMBL" id="KAH9700216.1"/>
    </source>
</evidence>
<evidence type="ECO:0000313" key="2">
    <source>
        <dbReference type="Proteomes" id="UP000829398"/>
    </source>
</evidence>
<sequence length="464" mass="52230">MDSLRRSSFALLFFLLFSSCVSSSAAKFNIPRLRTRPRTIQNEPILMSASESKDYKTFLYTQPLDHFNYRPDSYKTFQQRYLINFKYWDGANTSAPIFVLFGGEESIDYDRDINGFLPENAPHFKALLVYIEHRYYGKSVPFGTKEEAMKNASTLGYCNSAQAIADYAAVLLHIKQKYSAEKCPVIVIGGSYGGMLASWFRLKYPHIALGALASSSPILYFDGVVDPQVGYYTIVTKDFKLKDYLDSLYTDAAQYDEPPKYPVSRVCGAIDGAEGTDTLDKIFAAVVTYMGNTSCYDMEEFGSPTSTYDMFTWQVCTELVFPIGHGHNDTMFPLAPFDLSSFSKTCEGLFGVQPKPHWVTTYYGGQDIKLILHNFASNIIFSNGLRDPYSSGGVLKNISDSVVALNTVNGSHCLDILPAKESDPLWLIMQRKAEVEIIEGWLAKYHADLLEFEDETRARSQELE</sequence>
<accession>A0ACB8ITJ1</accession>
<dbReference type="Proteomes" id="UP000829398">
    <property type="component" value="Chromosome 8"/>
</dbReference>